<dbReference type="Proteomes" id="UP000184114">
    <property type="component" value="Unassembled WGS sequence"/>
</dbReference>
<dbReference type="RefSeq" id="WP_072972086.1">
    <property type="nucleotide sequence ID" value="NZ_FQTY01000001.1"/>
</dbReference>
<proteinExistence type="predicted"/>
<dbReference type="InterPro" id="IPR002798">
    <property type="entry name" value="SpoIIM-like"/>
</dbReference>
<dbReference type="Pfam" id="PF01944">
    <property type="entry name" value="SpoIIM"/>
    <property type="match status" value="1"/>
</dbReference>
<evidence type="ECO:0000313" key="3">
    <source>
        <dbReference type="Proteomes" id="UP000184114"/>
    </source>
</evidence>
<feature type="transmembrane region" description="Helical" evidence="1">
    <location>
        <begin position="174"/>
        <end position="200"/>
    </location>
</feature>
<organism evidence="2 3">
    <name type="scientific">Tissierella praeacuta DSM 18095</name>
    <dbReference type="NCBI Taxonomy" id="1123404"/>
    <lineage>
        <taxon>Bacteria</taxon>
        <taxon>Bacillati</taxon>
        <taxon>Bacillota</taxon>
        <taxon>Tissierellia</taxon>
        <taxon>Tissierellales</taxon>
        <taxon>Tissierellaceae</taxon>
        <taxon>Tissierella</taxon>
    </lineage>
</organism>
<name>A0A1M4SEA6_9FIRM</name>
<gene>
    <name evidence="2" type="ORF">SAMN02745784_00276</name>
</gene>
<keyword evidence="1" id="KW-0472">Membrane</keyword>
<keyword evidence="1" id="KW-0812">Transmembrane</keyword>
<evidence type="ECO:0000256" key="1">
    <source>
        <dbReference type="SAM" id="Phobius"/>
    </source>
</evidence>
<feature type="transmembrane region" description="Helical" evidence="1">
    <location>
        <begin position="82"/>
        <end position="105"/>
    </location>
</feature>
<dbReference type="InterPro" id="IPR014196">
    <property type="entry name" value="SpoIIM"/>
</dbReference>
<accession>A0A1M4SEA6</accession>
<evidence type="ECO:0000313" key="2">
    <source>
        <dbReference type="EMBL" id="SHE30505.1"/>
    </source>
</evidence>
<keyword evidence="3" id="KW-1185">Reference proteome</keyword>
<dbReference type="PIRSF" id="PIRSF038973">
    <property type="entry name" value="SpoIIM"/>
    <property type="match status" value="1"/>
</dbReference>
<protein>
    <submittedName>
        <fullName evidence="2">Stage II sporulation protein M</fullName>
    </submittedName>
</protein>
<sequence>MISTKMRKLSKRHFQESFIVYFILIIFFIAGIIIGAIFVNKLDIRENFKLANRFSWIFQYIEGERYRAIDIFKLTLISNMKIVSIIWILGFIGFGLLVIPLIFCLKGLTIGFTVGFLVKKFGMQGFTFALLGLLPNYLIVIPSFLAIGAIGLSYSAYGVKGKGSRAYQRDMVDYSILTLLFFFIIIFGCFIEGFFTSYFLNLIIFNL</sequence>
<dbReference type="EMBL" id="FQTY01000001">
    <property type="protein sequence ID" value="SHE30505.1"/>
    <property type="molecule type" value="Genomic_DNA"/>
</dbReference>
<reference evidence="3" key="1">
    <citation type="submission" date="2016-11" db="EMBL/GenBank/DDBJ databases">
        <authorList>
            <person name="Varghese N."/>
            <person name="Submissions S."/>
        </authorList>
    </citation>
    <scope>NUCLEOTIDE SEQUENCE [LARGE SCALE GENOMIC DNA]</scope>
    <source>
        <strain evidence="3">DSM 18095</strain>
    </source>
</reference>
<dbReference type="GeneID" id="90994969"/>
<keyword evidence="1" id="KW-1133">Transmembrane helix</keyword>
<dbReference type="STRING" id="1123404.SAMN02745784_00276"/>
<dbReference type="AlphaFoldDB" id="A0A1M4SEA6"/>
<feature type="transmembrane region" description="Helical" evidence="1">
    <location>
        <begin position="20"/>
        <end position="39"/>
    </location>
</feature>
<dbReference type="NCBIfam" id="TIGR02831">
    <property type="entry name" value="spo_II_M"/>
    <property type="match status" value="1"/>
</dbReference>
<feature type="transmembrane region" description="Helical" evidence="1">
    <location>
        <begin position="126"/>
        <end position="154"/>
    </location>
</feature>